<comment type="similarity">
    <text evidence="1">Belongs to the EMC8/EMC9 family.</text>
</comment>
<keyword evidence="4" id="KW-1185">Reference proteome</keyword>
<dbReference type="Proteomes" id="UP000054279">
    <property type="component" value="Unassembled WGS sequence"/>
</dbReference>
<dbReference type="PANTHER" id="PTHR12941:SF10">
    <property type="entry name" value="ER MEMBRANE PROTEIN COMPLEX SUBUNIT 8_9 HOMOLOG"/>
    <property type="match status" value="1"/>
</dbReference>
<dbReference type="PANTHER" id="PTHR12941">
    <property type="entry name" value="ER MEMBRANE PROTEIN COMPLEX"/>
    <property type="match status" value="1"/>
</dbReference>
<dbReference type="OrthoDB" id="194468at2759"/>
<dbReference type="EMBL" id="KN837168">
    <property type="protein sequence ID" value="KIJ37577.1"/>
    <property type="molecule type" value="Genomic_DNA"/>
</dbReference>
<proteinExistence type="inferred from homology"/>
<reference evidence="3 4" key="1">
    <citation type="submission" date="2014-06" db="EMBL/GenBank/DDBJ databases">
        <title>Evolutionary Origins and Diversification of the Mycorrhizal Mutualists.</title>
        <authorList>
            <consortium name="DOE Joint Genome Institute"/>
            <consortium name="Mycorrhizal Genomics Consortium"/>
            <person name="Kohler A."/>
            <person name="Kuo A."/>
            <person name="Nagy L.G."/>
            <person name="Floudas D."/>
            <person name="Copeland A."/>
            <person name="Barry K.W."/>
            <person name="Cichocki N."/>
            <person name="Veneault-Fourrey C."/>
            <person name="LaButti K."/>
            <person name="Lindquist E.A."/>
            <person name="Lipzen A."/>
            <person name="Lundell T."/>
            <person name="Morin E."/>
            <person name="Murat C."/>
            <person name="Riley R."/>
            <person name="Ohm R."/>
            <person name="Sun H."/>
            <person name="Tunlid A."/>
            <person name="Henrissat B."/>
            <person name="Grigoriev I.V."/>
            <person name="Hibbett D.S."/>
            <person name="Martin F."/>
        </authorList>
    </citation>
    <scope>NUCLEOTIDE SEQUENCE [LARGE SCALE GENOMIC DNA]</scope>
    <source>
        <strain evidence="3 4">SS14</strain>
    </source>
</reference>
<dbReference type="InterPro" id="IPR005366">
    <property type="entry name" value="EMC8/9"/>
</dbReference>
<dbReference type="CDD" id="cd08060">
    <property type="entry name" value="MPN_UPF0172"/>
    <property type="match status" value="1"/>
</dbReference>
<protein>
    <recommendedName>
        <fullName evidence="2">MPN domain-containing protein</fullName>
    </recommendedName>
</protein>
<dbReference type="PROSITE" id="PS50249">
    <property type="entry name" value="MPN"/>
    <property type="match status" value="1"/>
</dbReference>
<organism evidence="3 4">
    <name type="scientific">Sphaerobolus stellatus (strain SS14)</name>
    <dbReference type="NCBI Taxonomy" id="990650"/>
    <lineage>
        <taxon>Eukaryota</taxon>
        <taxon>Fungi</taxon>
        <taxon>Dikarya</taxon>
        <taxon>Basidiomycota</taxon>
        <taxon>Agaricomycotina</taxon>
        <taxon>Agaricomycetes</taxon>
        <taxon>Phallomycetidae</taxon>
        <taxon>Geastrales</taxon>
        <taxon>Sphaerobolaceae</taxon>
        <taxon>Sphaerobolus</taxon>
    </lineage>
</organism>
<gene>
    <name evidence="3" type="ORF">M422DRAFT_69277</name>
</gene>
<dbReference type="HOGENOM" id="CLU_087337_0_1_1"/>
<dbReference type="AlphaFoldDB" id="A0A0C9V7N2"/>
<evidence type="ECO:0000313" key="4">
    <source>
        <dbReference type="Proteomes" id="UP000054279"/>
    </source>
</evidence>
<name>A0A0C9V7N2_SPHS4</name>
<evidence type="ECO:0000256" key="1">
    <source>
        <dbReference type="ARBA" id="ARBA00007461"/>
    </source>
</evidence>
<dbReference type="Pfam" id="PF03665">
    <property type="entry name" value="UPF0172"/>
    <property type="match status" value="1"/>
</dbReference>
<dbReference type="GO" id="GO:0072546">
    <property type="term" value="C:EMC complex"/>
    <property type="evidence" value="ECO:0007669"/>
    <property type="project" value="InterPro"/>
</dbReference>
<dbReference type="InterPro" id="IPR037518">
    <property type="entry name" value="MPN"/>
</dbReference>
<accession>A0A0C9V7N2</accession>
<evidence type="ECO:0000259" key="2">
    <source>
        <dbReference type="PROSITE" id="PS50249"/>
    </source>
</evidence>
<feature type="domain" description="MPN" evidence="2">
    <location>
        <begin position="4"/>
        <end position="137"/>
    </location>
</feature>
<evidence type="ECO:0000313" key="3">
    <source>
        <dbReference type="EMBL" id="KIJ37577.1"/>
    </source>
</evidence>
<sequence length="200" mass="21572">MATYILSHPAYAKILLHAAKYPHAPVNGVLIGKKSNGSNSIVIEDAVPLLHMWTSLSPMMEIGLDLAGTHAEALGLQLLGYYQATERLDDTALAPVGERVVSKIKEKFSDAIALVVDGEKIGSGEAALIPYLPAGSSNTWRPQPANSNFSLANAKSPLRVLSLIREQSLHEKIGDFDDHLEDVSIDWLKNAACADKDFNA</sequence>